<feature type="compositionally biased region" description="Acidic residues" evidence="1">
    <location>
        <begin position="420"/>
        <end position="430"/>
    </location>
</feature>
<reference evidence="2 3" key="1">
    <citation type="submission" date="2014-04" db="EMBL/GenBank/DDBJ databases">
        <authorList>
            <consortium name="DOE Joint Genome Institute"/>
            <person name="Kuo A."/>
            <person name="Girlanda M."/>
            <person name="Perotto S."/>
            <person name="Kohler A."/>
            <person name="Nagy L.G."/>
            <person name="Floudas D."/>
            <person name="Copeland A."/>
            <person name="Barry K.W."/>
            <person name="Cichocki N."/>
            <person name="Veneault-Fourrey C."/>
            <person name="LaButti K."/>
            <person name="Lindquist E.A."/>
            <person name="Lipzen A."/>
            <person name="Lundell T."/>
            <person name="Morin E."/>
            <person name="Murat C."/>
            <person name="Sun H."/>
            <person name="Tunlid A."/>
            <person name="Henrissat B."/>
            <person name="Grigoriev I.V."/>
            <person name="Hibbett D.S."/>
            <person name="Martin F."/>
            <person name="Nordberg H.P."/>
            <person name="Cantor M.N."/>
            <person name="Hua S.X."/>
        </authorList>
    </citation>
    <scope>NUCLEOTIDE SEQUENCE [LARGE SCALE GENOMIC DNA]</scope>
    <source>
        <strain evidence="2 3">MUT 4182</strain>
    </source>
</reference>
<sequence length="607" mass="66826">MLPHATSETALSGSVRLAKPSGLLTTSAHITTRTPLSAGVIARPEFSTWHGVFNESTTFAFIAAVLSIALIIRLLNRHTVGLDRPAAPSSPLNATITGLPSRLKARQHRTVRLAPKAQPNSFICASYLPYSSSSNGPESATTGAFNQTFVDHIPVLASPPSFDNNPPKSTESNQSVDETLPLLGWNFTTSSIFQEEDDDVDHDEHDDEEIWLDAEGDEQIQIKEVSRGIVPFPYHVGDEAEAGDDVVPAPTVPARIQELIPTSLRGINPSIELLQPRATQEAIAFPSREDEKHQGPAPPTSTPAPTGAPRTRLRVPAAKPTPIIQSLKPQPAQEDLPLPSRKDKDENEDGEDQATQQGRPSVTRSPSRPRLRIPTGWRYPKIEVMQGLKPLPACHCEARDQKTSTGSPEKNSFSHFTVCLEEEEDEEDSPDQDRLPSSTSKPNHDTSTSTTSTAVETPTIAEVQNTCGKRSAMKKKTSKKKTATVSFLHFTEVRNAPKTIWDQNARTGRFASMQKEEGLDRQYRLLKNLLGPEYEEVEENRWIPLESEEPELQPSLLSWNAVPQDDAALEAPEAPEKINRSGLRKMFTKLFPLRSGTRLFKEKTGPA</sequence>
<feature type="region of interest" description="Disordered" evidence="1">
    <location>
        <begin position="287"/>
        <end position="478"/>
    </location>
</feature>
<keyword evidence="3" id="KW-1185">Reference proteome</keyword>
<dbReference type="HOGENOM" id="CLU_432925_0_0_1"/>
<reference evidence="3" key="2">
    <citation type="submission" date="2015-01" db="EMBL/GenBank/DDBJ databases">
        <title>Evolutionary Origins and Diversification of the Mycorrhizal Mutualists.</title>
        <authorList>
            <consortium name="DOE Joint Genome Institute"/>
            <consortium name="Mycorrhizal Genomics Consortium"/>
            <person name="Kohler A."/>
            <person name="Kuo A."/>
            <person name="Nagy L.G."/>
            <person name="Floudas D."/>
            <person name="Copeland A."/>
            <person name="Barry K.W."/>
            <person name="Cichocki N."/>
            <person name="Veneault-Fourrey C."/>
            <person name="LaButti K."/>
            <person name="Lindquist E.A."/>
            <person name="Lipzen A."/>
            <person name="Lundell T."/>
            <person name="Morin E."/>
            <person name="Murat C."/>
            <person name="Riley R."/>
            <person name="Ohm R."/>
            <person name="Sun H."/>
            <person name="Tunlid A."/>
            <person name="Henrissat B."/>
            <person name="Grigoriev I.V."/>
            <person name="Hibbett D.S."/>
            <person name="Martin F."/>
        </authorList>
    </citation>
    <scope>NUCLEOTIDE SEQUENCE [LARGE SCALE GENOMIC DNA]</scope>
    <source>
        <strain evidence="3">MUT 4182</strain>
    </source>
</reference>
<protein>
    <submittedName>
        <fullName evidence="2">Uncharacterized protein</fullName>
    </submittedName>
</protein>
<evidence type="ECO:0000313" key="2">
    <source>
        <dbReference type="EMBL" id="KIO26083.1"/>
    </source>
</evidence>
<accession>A0A0C3KXE1</accession>
<evidence type="ECO:0000313" key="3">
    <source>
        <dbReference type="Proteomes" id="UP000054248"/>
    </source>
</evidence>
<dbReference type="OrthoDB" id="3312681at2759"/>
<feature type="compositionally biased region" description="Polar residues" evidence="1">
    <location>
        <begin position="403"/>
        <end position="415"/>
    </location>
</feature>
<organism evidence="2 3">
    <name type="scientific">Tulasnella calospora MUT 4182</name>
    <dbReference type="NCBI Taxonomy" id="1051891"/>
    <lineage>
        <taxon>Eukaryota</taxon>
        <taxon>Fungi</taxon>
        <taxon>Dikarya</taxon>
        <taxon>Basidiomycota</taxon>
        <taxon>Agaricomycotina</taxon>
        <taxon>Agaricomycetes</taxon>
        <taxon>Cantharellales</taxon>
        <taxon>Tulasnellaceae</taxon>
        <taxon>Tulasnella</taxon>
    </lineage>
</organism>
<gene>
    <name evidence="2" type="ORF">M407DRAFT_24641</name>
</gene>
<dbReference type="EMBL" id="KN823030">
    <property type="protein sequence ID" value="KIO26083.1"/>
    <property type="molecule type" value="Genomic_DNA"/>
</dbReference>
<proteinExistence type="predicted"/>
<name>A0A0C3KXE1_9AGAM</name>
<dbReference type="AlphaFoldDB" id="A0A0C3KXE1"/>
<feature type="compositionally biased region" description="Low complexity" evidence="1">
    <location>
        <begin position="359"/>
        <end position="368"/>
    </location>
</feature>
<dbReference type="Proteomes" id="UP000054248">
    <property type="component" value="Unassembled WGS sequence"/>
</dbReference>
<evidence type="ECO:0000256" key="1">
    <source>
        <dbReference type="SAM" id="MobiDB-lite"/>
    </source>
</evidence>